<dbReference type="EMBL" id="JACTNZ010000006">
    <property type="protein sequence ID" value="KAG5544969.1"/>
    <property type="molecule type" value="Genomic_DNA"/>
</dbReference>
<evidence type="ECO:0000313" key="1">
    <source>
        <dbReference type="EMBL" id="KAG5544969.1"/>
    </source>
</evidence>
<dbReference type="Proteomes" id="UP000823749">
    <property type="component" value="Chromosome 6"/>
</dbReference>
<proteinExistence type="predicted"/>
<protein>
    <submittedName>
        <fullName evidence="1">Uncharacterized protein</fullName>
    </submittedName>
</protein>
<reference evidence="1 2" key="1">
    <citation type="submission" date="2020-08" db="EMBL/GenBank/DDBJ databases">
        <title>Plant Genome Project.</title>
        <authorList>
            <person name="Zhang R.-G."/>
        </authorList>
    </citation>
    <scope>NUCLEOTIDE SEQUENCE [LARGE SCALE GENOMIC DNA]</scope>
    <source>
        <strain evidence="1">WSP0</strain>
        <tissue evidence="1">Leaf</tissue>
    </source>
</reference>
<gene>
    <name evidence="1" type="ORF">RHGRI_017432</name>
</gene>
<dbReference type="AlphaFoldDB" id="A0AAV6JXS8"/>
<comment type="caution">
    <text evidence="1">The sequence shown here is derived from an EMBL/GenBank/DDBJ whole genome shotgun (WGS) entry which is preliminary data.</text>
</comment>
<keyword evidence="2" id="KW-1185">Reference proteome</keyword>
<accession>A0AAV6JXS8</accession>
<sequence length="123" mass="14079">MQGYLNHILGNLDIVCKFLEVSKLSFLKEHGPKLKEGYVMVKHLAKIPKDDDCYVCRWFNCFWAVLKPGFLALLEDPFDTNLLDIIIFDVLPASGKDGEVQVHLAEEIKQPNPLCYTFKVSCF</sequence>
<organism evidence="1 2">
    <name type="scientific">Rhododendron griersonianum</name>
    <dbReference type="NCBI Taxonomy" id="479676"/>
    <lineage>
        <taxon>Eukaryota</taxon>
        <taxon>Viridiplantae</taxon>
        <taxon>Streptophyta</taxon>
        <taxon>Embryophyta</taxon>
        <taxon>Tracheophyta</taxon>
        <taxon>Spermatophyta</taxon>
        <taxon>Magnoliopsida</taxon>
        <taxon>eudicotyledons</taxon>
        <taxon>Gunneridae</taxon>
        <taxon>Pentapetalae</taxon>
        <taxon>asterids</taxon>
        <taxon>Ericales</taxon>
        <taxon>Ericaceae</taxon>
        <taxon>Ericoideae</taxon>
        <taxon>Rhodoreae</taxon>
        <taxon>Rhododendron</taxon>
    </lineage>
</organism>
<evidence type="ECO:0000313" key="2">
    <source>
        <dbReference type="Proteomes" id="UP000823749"/>
    </source>
</evidence>
<name>A0AAV6JXS8_9ERIC</name>